<dbReference type="SMART" id="SM00903">
    <property type="entry name" value="Flavin_Reduct"/>
    <property type="match status" value="1"/>
</dbReference>
<dbReference type="KEGG" id="pnl:PNK_1813"/>
<evidence type="ECO:0000259" key="4">
    <source>
        <dbReference type="SMART" id="SM00903"/>
    </source>
</evidence>
<evidence type="ECO:0000256" key="2">
    <source>
        <dbReference type="ARBA" id="ARBA00022630"/>
    </source>
</evidence>
<dbReference type="InterPro" id="IPR052174">
    <property type="entry name" value="Flavoredoxin"/>
</dbReference>
<evidence type="ECO:0000256" key="1">
    <source>
        <dbReference type="ARBA" id="ARBA00001917"/>
    </source>
</evidence>
<dbReference type="RefSeq" id="WP_032124034.1">
    <property type="nucleotide sequence ID" value="NZ_LN879502.1"/>
</dbReference>
<dbReference type="PANTHER" id="PTHR43567">
    <property type="entry name" value="FLAVOREDOXIN-RELATED-RELATED"/>
    <property type="match status" value="1"/>
</dbReference>
<comment type="cofactor">
    <cofactor evidence="1">
        <name>FMN</name>
        <dbReference type="ChEBI" id="CHEBI:58210"/>
    </cofactor>
</comment>
<evidence type="ECO:0000313" key="6">
    <source>
        <dbReference type="Proteomes" id="UP000069902"/>
    </source>
</evidence>
<dbReference type="InParanoid" id="A0A0U5CR52"/>
<keyword evidence="2" id="KW-0285">Flavoprotein</keyword>
<dbReference type="STRING" id="389348.PNK_1813"/>
<protein>
    <recommendedName>
        <fullName evidence="4">Flavin reductase like domain-containing protein</fullName>
    </recommendedName>
</protein>
<reference evidence="6" key="1">
    <citation type="submission" date="2015-09" db="EMBL/GenBank/DDBJ databases">
        <authorList>
            <person name="Bertelli C."/>
        </authorList>
    </citation>
    <scope>NUCLEOTIDE SEQUENCE [LARGE SCALE GENOMIC DNA]</scope>
    <source>
        <strain evidence="6">KNic</strain>
    </source>
</reference>
<proteinExistence type="inferred from homology"/>
<sequence length="186" mass="21316">MKRYVKKDFPVSNVRRFIEPGPIVLVSSAWKDEINIMTMGWHMIMEFQPSLIGCYIWTANHSFNMIRKSKECVINIPTVDLANTVVRIGNCSGRDLNKFEEFKLTPLAGEKVSAPLIKECYANFECKLVDSSLINKYSLFILEVVKAHVATSPKFPETIHYRGDGLFMIAGPTVKTYRKLFKPEYL</sequence>
<dbReference type="SUPFAM" id="SSF50475">
    <property type="entry name" value="FMN-binding split barrel"/>
    <property type="match status" value="1"/>
</dbReference>
<evidence type="ECO:0000256" key="3">
    <source>
        <dbReference type="ARBA" id="ARBA00038054"/>
    </source>
</evidence>
<dbReference type="PANTHER" id="PTHR43567:SF1">
    <property type="entry name" value="FLAVOREDOXIN"/>
    <property type="match status" value="1"/>
</dbReference>
<dbReference type="Proteomes" id="UP000069902">
    <property type="component" value="Chromosome cPNK"/>
</dbReference>
<evidence type="ECO:0000313" key="5">
    <source>
        <dbReference type="EMBL" id="CUI17420.1"/>
    </source>
</evidence>
<keyword evidence="6" id="KW-1185">Reference proteome</keyword>
<comment type="similarity">
    <text evidence="3">Belongs to the flavoredoxin family.</text>
</comment>
<dbReference type="InterPro" id="IPR002563">
    <property type="entry name" value="Flavin_Rdtase-like_dom"/>
</dbReference>
<dbReference type="EMBL" id="LN879502">
    <property type="protein sequence ID" value="CUI17420.1"/>
    <property type="molecule type" value="Genomic_DNA"/>
</dbReference>
<dbReference type="GO" id="GO:0016646">
    <property type="term" value="F:oxidoreductase activity, acting on the CH-NH group of donors, NAD or NADP as acceptor"/>
    <property type="evidence" value="ECO:0007669"/>
    <property type="project" value="UniProtKB-ARBA"/>
</dbReference>
<gene>
    <name evidence="5" type="ORF">PNK_1813</name>
</gene>
<dbReference type="Gene3D" id="2.30.110.10">
    <property type="entry name" value="Electron Transport, Fmn-binding Protein, Chain A"/>
    <property type="match status" value="1"/>
</dbReference>
<accession>A0A0U5CR52</accession>
<feature type="domain" description="Flavin reductase like" evidence="4">
    <location>
        <begin position="16"/>
        <end position="168"/>
    </location>
</feature>
<organism evidence="5 6">
    <name type="scientific">Candidatus Protochlamydia naegleriophila</name>
    <dbReference type="NCBI Taxonomy" id="389348"/>
    <lineage>
        <taxon>Bacteria</taxon>
        <taxon>Pseudomonadati</taxon>
        <taxon>Chlamydiota</taxon>
        <taxon>Chlamydiia</taxon>
        <taxon>Parachlamydiales</taxon>
        <taxon>Parachlamydiaceae</taxon>
        <taxon>Candidatus Protochlamydia</taxon>
    </lineage>
</organism>
<dbReference type="PATRIC" id="fig|389348.3.peg.2037"/>
<dbReference type="AlphaFoldDB" id="A0A0U5CR52"/>
<dbReference type="GO" id="GO:0010181">
    <property type="term" value="F:FMN binding"/>
    <property type="evidence" value="ECO:0007669"/>
    <property type="project" value="InterPro"/>
</dbReference>
<dbReference type="Pfam" id="PF01613">
    <property type="entry name" value="Flavin_Reduct"/>
    <property type="match status" value="1"/>
</dbReference>
<dbReference type="InterPro" id="IPR012349">
    <property type="entry name" value="Split_barrel_FMN-bd"/>
</dbReference>
<name>A0A0U5CR52_9BACT</name>
<dbReference type="FunCoup" id="A0A0U5CR52">
    <property type="interactions" value="34"/>
</dbReference>